<reference evidence="2" key="2">
    <citation type="submission" date="2020-08" db="EMBL/GenBank/DDBJ databases">
        <title>Plant Genome Project.</title>
        <authorList>
            <person name="Zhang R.-G."/>
        </authorList>
    </citation>
    <scope>NUCLEOTIDE SEQUENCE</scope>
    <source>
        <strain evidence="2">Huo1</strain>
        <tissue evidence="2">Leaf</tissue>
    </source>
</reference>
<gene>
    <name evidence="2" type="ORF">SASPL_116731</name>
</gene>
<comment type="caution">
    <text evidence="2">The sequence shown here is derived from an EMBL/GenBank/DDBJ whole genome shotgun (WGS) entry which is preliminary data.</text>
</comment>
<dbReference type="Proteomes" id="UP000298416">
    <property type="component" value="Unassembled WGS sequence"/>
</dbReference>
<dbReference type="EMBL" id="PNBA02000006">
    <property type="protein sequence ID" value="KAG6420211.1"/>
    <property type="molecule type" value="Genomic_DNA"/>
</dbReference>
<reference evidence="2" key="1">
    <citation type="submission" date="2018-01" db="EMBL/GenBank/DDBJ databases">
        <authorList>
            <person name="Mao J.F."/>
        </authorList>
    </citation>
    <scope>NUCLEOTIDE SEQUENCE</scope>
    <source>
        <strain evidence="2">Huo1</strain>
        <tissue evidence="2">Leaf</tissue>
    </source>
</reference>
<organism evidence="2">
    <name type="scientific">Salvia splendens</name>
    <name type="common">Scarlet sage</name>
    <dbReference type="NCBI Taxonomy" id="180675"/>
    <lineage>
        <taxon>Eukaryota</taxon>
        <taxon>Viridiplantae</taxon>
        <taxon>Streptophyta</taxon>
        <taxon>Embryophyta</taxon>
        <taxon>Tracheophyta</taxon>
        <taxon>Spermatophyta</taxon>
        <taxon>Magnoliopsida</taxon>
        <taxon>eudicotyledons</taxon>
        <taxon>Gunneridae</taxon>
        <taxon>Pentapetalae</taxon>
        <taxon>asterids</taxon>
        <taxon>lamiids</taxon>
        <taxon>Lamiales</taxon>
        <taxon>Lamiaceae</taxon>
        <taxon>Nepetoideae</taxon>
        <taxon>Mentheae</taxon>
        <taxon>Salviinae</taxon>
        <taxon>Salvia</taxon>
        <taxon>Salvia subgen. Calosphace</taxon>
        <taxon>core Calosphace</taxon>
    </lineage>
</organism>
<sequence>MRRLFPKSNSSSSAAPGPANELIDPPKSADFSTKVGFLQAVKGESTVKNSFLQRCFVDLVTGDSRAKQNAAARFDDMVGQTDSCRGDSGSSGRGWSCRMSGSLIGSVSGAAENATVKNKCNTIDSDRLRLLFFSNWAEKREREME</sequence>
<evidence type="ECO:0000313" key="2">
    <source>
        <dbReference type="EMBL" id="KAG6420211.1"/>
    </source>
</evidence>
<evidence type="ECO:0000256" key="1">
    <source>
        <dbReference type="SAM" id="MobiDB-lite"/>
    </source>
</evidence>
<feature type="region of interest" description="Disordered" evidence="1">
    <location>
        <begin position="1"/>
        <end position="26"/>
    </location>
</feature>
<protein>
    <submittedName>
        <fullName evidence="2">Uncharacterized protein</fullName>
    </submittedName>
</protein>
<proteinExistence type="predicted"/>
<accession>A0A8X8XZ96</accession>
<evidence type="ECO:0000313" key="3">
    <source>
        <dbReference type="Proteomes" id="UP000298416"/>
    </source>
</evidence>
<feature type="compositionally biased region" description="Low complexity" evidence="1">
    <location>
        <begin position="8"/>
        <end position="20"/>
    </location>
</feature>
<keyword evidence="3" id="KW-1185">Reference proteome</keyword>
<name>A0A8X8XZ96_SALSN</name>
<dbReference type="AlphaFoldDB" id="A0A8X8XZ96"/>